<evidence type="ECO:0000256" key="1">
    <source>
        <dbReference type="ARBA" id="ARBA00022679"/>
    </source>
</evidence>
<dbReference type="Gene3D" id="3.40.1190.20">
    <property type="match status" value="1"/>
</dbReference>
<dbReference type="InterPro" id="IPR002173">
    <property type="entry name" value="Carboh/pur_kinase_PfkB_CS"/>
</dbReference>
<reference evidence="4 5" key="1">
    <citation type="submission" date="2023-03" db="EMBL/GenBank/DDBJ databases">
        <title>Bacillus Genome Sequencing.</title>
        <authorList>
            <person name="Dunlap C."/>
        </authorList>
    </citation>
    <scope>NUCLEOTIDE SEQUENCE [LARGE SCALE GENOMIC DNA]</scope>
    <source>
        <strain evidence="4 5">B-59205</strain>
    </source>
</reference>
<keyword evidence="5" id="KW-1185">Reference proteome</keyword>
<organism evidence="4 5">
    <name type="scientific">Metasolibacillus meyeri</name>
    <dbReference type="NCBI Taxonomy" id="1071052"/>
    <lineage>
        <taxon>Bacteria</taxon>
        <taxon>Bacillati</taxon>
        <taxon>Bacillota</taxon>
        <taxon>Bacilli</taxon>
        <taxon>Bacillales</taxon>
        <taxon>Caryophanaceae</taxon>
        <taxon>Metasolibacillus</taxon>
    </lineage>
</organism>
<dbReference type="SUPFAM" id="SSF46785">
    <property type="entry name" value="Winged helix' DNA-binding domain"/>
    <property type="match status" value="1"/>
</dbReference>
<dbReference type="PROSITE" id="PS00583">
    <property type="entry name" value="PFKB_KINASES_1"/>
    <property type="match status" value="1"/>
</dbReference>
<accession>A0AAW9NPV3</accession>
<dbReference type="RefSeq" id="WP_326124180.1">
    <property type="nucleotide sequence ID" value="NZ_JARSFG010000019.1"/>
</dbReference>
<name>A0AAW9NPV3_9BACL</name>
<dbReference type="GO" id="GO:0004730">
    <property type="term" value="F:pseudouridylate synthase activity"/>
    <property type="evidence" value="ECO:0007669"/>
    <property type="project" value="TreeGrafter"/>
</dbReference>
<dbReference type="PROSITE" id="PS50943">
    <property type="entry name" value="HTH_CROC1"/>
    <property type="match status" value="1"/>
</dbReference>
<dbReference type="Proteomes" id="UP001344888">
    <property type="component" value="Unassembled WGS sequence"/>
</dbReference>
<dbReference type="GO" id="GO:0016301">
    <property type="term" value="F:kinase activity"/>
    <property type="evidence" value="ECO:0007669"/>
    <property type="project" value="UniProtKB-KW"/>
</dbReference>
<dbReference type="AlphaFoldDB" id="A0AAW9NPV3"/>
<keyword evidence="2" id="KW-0418">Kinase</keyword>
<dbReference type="PANTHER" id="PTHR42909:SF4">
    <property type="entry name" value="CARBOHYDRATE KINASE, PFKB FAMILY"/>
    <property type="match status" value="1"/>
</dbReference>
<keyword evidence="1" id="KW-0808">Transferase</keyword>
<evidence type="ECO:0000313" key="5">
    <source>
        <dbReference type="Proteomes" id="UP001344888"/>
    </source>
</evidence>
<dbReference type="GO" id="GO:0005737">
    <property type="term" value="C:cytoplasm"/>
    <property type="evidence" value="ECO:0007669"/>
    <property type="project" value="TreeGrafter"/>
</dbReference>
<evidence type="ECO:0000313" key="4">
    <source>
        <dbReference type="EMBL" id="MEC1179692.1"/>
    </source>
</evidence>
<dbReference type="InterPro" id="IPR036390">
    <property type="entry name" value="WH_DNA-bd_sf"/>
</dbReference>
<protein>
    <submittedName>
        <fullName evidence="4">Winged helix-turn-helix transcriptional regulator</fullName>
    </submittedName>
</protein>
<dbReference type="InterPro" id="IPR036388">
    <property type="entry name" value="WH-like_DNA-bd_sf"/>
</dbReference>
<evidence type="ECO:0000256" key="2">
    <source>
        <dbReference type="ARBA" id="ARBA00022777"/>
    </source>
</evidence>
<dbReference type="EMBL" id="JARSFG010000019">
    <property type="protein sequence ID" value="MEC1179692.1"/>
    <property type="molecule type" value="Genomic_DNA"/>
</dbReference>
<dbReference type="CDD" id="cd01941">
    <property type="entry name" value="YeiC_kinase_like"/>
    <property type="match status" value="1"/>
</dbReference>
<dbReference type="InterPro" id="IPR011611">
    <property type="entry name" value="PfkB_dom"/>
</dbReference>
<gene>
    <name evidence="4" type="ORF">P9B03_14425</name>
</gene>
<sequence>MNDKEQLVLQSIRGNPYLSQQEMAEKLNMSRPALANIISGLIKKGEIVGRAYVLPTKQTILAIGGANVDRKLYITNKVQLATSNPVTASESVGGVARNIAENLGRLGNQVKLLTTLGQDADAQMIEQASRAFIELDVIEKLVEEQTGSYTAVLDRNGDLVIALANMAIYDALTPSLLEKHIAILINASAIVIDLNCPKETVTYVQQLAKERDIPLAIIPVSSPKMNRMPDDLQGVTYFICNRDEAETYLHMTFTDDAGYEEAVKALLQKGAKHVVLTLGEQGVLVGDEAGLQHYAAYEIEDVKDVTGAGDAFVSATLHGVMQGDTLHEAVQFALYHAAKTLQANTTVRQVTQNEYNNWRNSL</sequence>
<dbReference type="Gene3D" id="1.10.10.10">
    <property type="entry name" value="Winged helix-like DNA-binding domain superfamily/Winged helix DNA-binding domain"/>
    <property type="match status" value="1"/>
</dbReference>
<proteinExistence type="predicted"/>
<dbReference type="Pfam" id="PF13412">
    <property type="entry name" value="HTH_24"/>
    <property type="match status" value="1"/>
</dbReference>
<comment type="caution">
    <text evidence="4">The sequence shown here is derived from an EMBL/GenBank/DDBJ whole genome shotgun (WGS) entry which is preliminary data.</text>
</comment>
<evidence type="ECO:0000259" key="3">
    <source>
        <dbReference type="PROSITE" id="PS50943"/>
    </source>
</evidence>
<dbReference type="PANTHER" id="PTHR42909">
    <property type="entry name" value="ZGC:136858"/>
    <property type="match status" value="1"/>
</dbReference>
<dbReference type="SUPFAM" id="SSF53613">
    <property type="entry name" value="Ribokinase-like"/>
    <property type="match status" value="1"/>
</dbReference>
<dbReference type="InterPro" id="IPR001387">
    <property type="entry name" value="Cro/C1-type_HTH"/>
</dbReference>
<dbReference type="Pfam" id="PF00294">
    <property type="entry name" value="PfkB"/>
    <property type="match status" value="1"/>
</dbReference>
<dbReference type="GO" id="GO:0016798">
    <property type="term" value="F:hydrolase activity, acting on glycosyl bonds"/>
    <property type="evidence" value="ECO:0007669"/>
    <property type="project" value="TreeGrafter"/>
</dbReference>
<feature type="domain" description="HTH cro/C1-type" evidence="3">
    <location>
        <begin position="9"/>
        <end position="40"/>
    </location>
</feature>
<dbReference type="CDD" id="cd00093">
    <property type="entry name" value="HTH_XRE"/>
    <property type="match status" value="1"/>
</dbReference>
<dbReference type="InterPro" id="IPR029056">
    <property type="entry name" value="Ribokinase-like"/>
</dbReference>